<dbReference type="GO" id="GO:0009408">
    <property type="term" value="P:response to heat"/>
    <property type="evidence" value="ECO:0007669"/>
    <property type="project" value="InterPro"/>
</dbReference>
<keyword evidence="3" id="KW-1185">Reference proteome</keyword>
<dbReference type="PANTHER" id="PTHR35098:SF1">
    <property type="entry name" value="NODULIN-RELATED PROTEIN 2"/>
    <property type="match status" value="1"/>
</dbReference>
<evidence type="ECO:0000256" key="1">
    <source>
        <dbReference type="SAM" id="MobiDB-lite"/>
    </source>
</evidence>
<gene>
    <name evidence="2" type="ORF">O6P43_032938</name>
</gene>
<accession>A0AAD7KQF1</accession>
<dbReference type="PANTHER" id="PTHR35098">
    <property type="entry name" value="EXPRESSED PROTEIN"/>
    <property type="match status" value="1"/>
</dbReference>
<name>A0AAD7KQF1_QUISA</name>
<feature type="compositionally biased region" description="Basic and acidic residues" evidence="1">
    <location>
        <begin position="206"/>
        <end position="217"/>
    </location>
</feature>
<sequence>MCGQCDLNVYHNFAYDMIEERKQLSTDTEITLKANVWPLVRIRLVKALSSPFFGLYSSLHLLANVHNTLPSQFLCFDSISVFFLQKSMDSDSHSTEPHKHQQPSKSNSELFSSAKLVAEAARCSFNKENDKVDKGKAAGAAADLLDAASHYGKLEEKSFGKYVDKAENYLHQYHSSHSLTNTTTTDSGHPNTTTHSGHPNTTTHSSKPDSGGDHENSESGYGDYLKIAQGFLKKN</sequence>
<dbReference type="AlphaFoldDB" id="A0AAD7KQF1"/>
<evidence type="ECO:0000313" key="2">
    <source>
        <dbReference type="EMBL" id="KAJ7943381.1"/>
    </source>
</evidence>
<proteinExistence type="predicted"/>
<dbReference type="EMBL" id="JARAOO010000014">
    <property type="protein sequence ID" value="KAJ7943381.1"/>
    <property type="molecule type" value="Genomic_DNA"/>
</dbReference>
<feature type="region of interest" description="Disordered" evidence="1">
    <location>
        <begin position="178"/>
        <end position="222"/>
    </location>
</feature>
<dbReference type="KEGG" id="qsa:O6P43_032938"/>
<comment type="caution">
    <text evidence="2">The sequence shown here is derived from an EMBL/GenBank/DDBJ whole genome shotgun (WGS) entry which is preliminary data.</text>
</comment>
<dbReference type="InterPro" id="IPR040294">
    <property type="entry name" value="Nodulin-rel_1/2"/>
</dbReference>
<evidence type="ECO:0000313" key="3">
    <source>
        <dbReference type="Proteomes" id="UP001163823"/>
    </source>
</evidence>
<feature type="compositionally biased region" description="Low complexity" evidence="1">
    <location>
        <begin position="178"/>
        <end position="205"/>
    </location>
</feature>
<dbReference type="Proteomes" id="UP001163823">
    <property type="component" value="Chromosome 14"/>
</dbReference>
<reference evidence="2" key="1">
    <citation type="journal article" date="2023" name="Science">
        <title>Elucidation of the pathway for biosynthesis of saponin adjuvants from the soapbark tree.</title>
        <authorList>
            <person name="Reed J."/>
            <person name="Orme A."/>
            <person name="El-Demerdash A."/>
            <person name="Owen C."/>
            <person name="Martin L.B.B."/>
            <person name="Misra R.C."/>
            <person name="Kikuchi S."/>
            <person name="Rejzek M."/>
            <person name="Martin A.C."/>
            <person name="Harkess A."/>
            <person name="Leebens-Mack J."/>
            <person name="Louveau T."/>
            <person name="Stephenson M.J."/>
            <person name="Osbourn A."/>
        </authorList>
    </citation>
    <scope>NUCLEOTIDE SEQUENCE</scope>
    <source>
        <strain evidence="2">S10</strain>
    </source>
</reference>
<dbReference type="GO" id="GO:0010115">
    <property type="term" value="P:regulation of abscisic acid biosynthetic process"/>
    <property type="evidence" value="ECO:0007669"/>
    <property type="project" value="InterPro"/>
</dbReference>
<protein>
    <submittedName>
        <fullName evidence="2">Nodulin-related protein 1</fullName>
    </submittedName>
</protein>
<organism evidence="2 3">
    <name type="scientific">Quillaja saponaria</name>
    <name type="common">Soap bark tree</name>
    <dbReference type="NCBI Taxonomy" id="32244"/>
    <lineage>
        <taxon>Eukaryota</taxon>
        <taxon>Viridiplantae</taxon>
        <taxon>Streptophyta</taxon>
        <taxon>Embryophyta</taxon>
        <taxon>Tracheophyta</taxon>
        <taxon>Spermatophyta</taxon>
        <taxon>Magnoliopsida</taxon>
        <taxon>eudicotyledons</taxon>
        <taxon>Gunneridae</taxon>
        <taxon>Pentapetalae</taxon>
        <taxon>rosids</taxon>
        <taxon>fabids</taxon>
        <taxon>Fabales</taxon>
        <taxon>Quillajaceae</taxon>
        <taxon>Quillaja</taxon>
    </lineage>
</organism>